<dbReference type="PROSITE" id="PS51257">
    <property type="entry name" value="PROKAR_LIPOPROTEIN"/>
    <property type="match status" value="1"/>
</dbReference>
<comment type="caution">
    <text evidence="1">The sequence shown here is derived from an EMBL/GenBank/DDBJ whole genome shotgun (WGS) entry which is preliminary data.</text>
</comment>
<sequence>MKKQYSLLLFLLLLSIMIVGCSSIKVREEEILDVDTIEKYIKEQKHDQGFDYLRFVKIEMEESQILFNKTTVEQREDKYLANIVYRLKIRNITSSNIKIHYTLYIPKEFAERFVIGERVFNLFVDGVEIKPNKSLNIGHGTLIRHYKLLSQEEKEIFNKYKDIVYLVLSINDKKVYLKVTPD</sequence>
<protein>
    <submittedName>
        <fullName evidence="1">Uncharacterized protein</fullName>
    </submittedName>
</protein>
<dbReference type="Proteomes" id="UP000029622">
    <property type="component" value="Unassembled WGS sequence"/>
</dbReference>
<accession>A0A096CSP5</accession>
<evidence type="ECO:0000313" key="2">
    <source>
        <dbReference type="Proteomes" id="UP000029622"/>
    </source>
</evidence>
<organism evidence="1 2">
    <name type="scientific">Caloranaerobacter azorensis H53214</name>
    <dbReference type="NCBI Taxonomy" id="1156417"/>
    <lineage>
        <taxon>Bacteria</taxon>
        <taxon>Bacillati</taxon>
        <taxon>Bacillota</taxon>
        <taxon>Tissierellia</taxon>
        <taxon>Tissierellales</taxon>
        <taxon>Thermohalobacteraceae</taxon>
        <taxon>Caloranaerobacter</taxon>
    </lineage>
</organism>
<dbReference type="EMBL" id="AZTB01000089">
    <property type="protein sequence ID" value="KGG79519.1"/>
    <property type="molecule type" value="Genomic_DNA"/>
</dbReference>
<evidence type="ECO:0000313" key="1">
    <source>
        <dbReference type="EMBL" id="KGG79519.1"/>
    </source>
</evidence>
<proteinExistence type="predicted"/>
<dbReference type="RefSeq" id="WP_035164958.1">
    <property type="nucleotide sequence ID" value="NZ_AZTB01000089.1"/>
</dbReference>
<dbReference type="AlphaFoldDB" id="A0A096CSP5"/>
<gene>
    <name evidence="1" type="ORF">Y919_11500</name>
</gene>
<name>A0A096CSP5_9FIRM</name>
<reference evidence="1 2" key="1">
    <citation type="submission" date="2013-12" db="EMBL/GenBank/DDBJ databases">
        <title>Draft genome sequence of Caloranaerobacter sp. H53214.</title>
        <authorList>
            <person name="Jiang L.J."/>
            <person name="Shao Z.Z."/>
            <person name="Long M.N."/>
        </authorList>
    </citation>
    <scope>NUCLEOTIDE SEQUENCE [LARGE SCALE GENOMIC DNA]</scope>
    <source>
        <strain evidence="1 2">H53214</strain>
    </source>
</reference>